<dbReference type="OrthoDB" id="7855923at2759"/>
<evidence type="ECO:0000313" key="2">
    <source>
        <dbReference type="EMBL" id="ALC40861.1"/>
    </source>
</evidence>
<name>A0A0M5IX66_DROBS</name>
<organism evidence="2 3">
    <name type="scientific">Drosophila busckii</name>
    <name type="common">Fruit fly</name>
    <dbReference type="NCBI Taxonomy" id="30019"/>
    <lineage>
        <taxon>Eukaryota</taxon>
        <taxon>Metazoa</taxon>
        <taxon>Ecdysozoa</taxon>
        <taxon>Arthropoda</taxon>
        <taxon>Hexapoda</taxon>
        <taxon>Insecta</taxon>
        <taxon>Pterygota</taxon>
        <taxon>Neoptera</taxon>
        <taxon>Endopterygota</taxon>
        <taxon>Diptera</taxon>
        <taxon>Brachycera</taxon>
        <taxon>Muscomorpha</taxon>
        <taxon>Ephydroidea</taxon>
        <taxon>Drosophilidae</taxon>
        <taxon>Drosophila</taxon>
    </lineage>
</organism>
<sequence length="225" mass="25404">MAHRVKPRCDDFDVIGAVPRDLSIIKNFLKRDCAVKRLIEIEEDFLQKCVERNAKILKDEQQSKNKKKKRNSVQAADKPAEEQPPADPCQSATVADGQGPDYCDPCRRLKTSVVIEELTPPAKTNPVYKSLLASPQPYFDEETVLGSVQPVKFRFRRKANACDYEKPSNLMCTPTENTNVVVLTNCCDIMVWPSQRVGQMNRVPVTLLSGPGDLTEYMLEEETIM</sequence>
<keyword evidence="3" id="KW-1185">Reference proteome</keyword>
<evidence type="ECO:0000313" key="3">
    <source>
        <dbReference type="Proteomes" id="UP000494163"/>
    </source>
</evidence>
<dbReference type="EMBL" id="CP012524">
    <property type="protein sequence ID" value="ALC40861.1"/>
    <property type="molecule type" value="Genomic_DNA"/>
</dbReference>
<dbReference type="STRING" id="30019.A0A0M5IX66"/>
<dbReference type="AlphaFoldDB" id="A0A0M5IX66"/>
<protein>
    <submittedName>
        <fullName evidence="2">CG4286</fullName>
    </submittedName>
</protein>
<dbReference type="Proteomes" id="UP000494163">
    <property type="component" value="Chromosome 2R"/>
</dbReference>
<feature type="region of interest" description="Disordered" evidence="1">
    <location>
        <begin position="60"/>
        <end position="93"/>
    </location>
</feature>
<accession>A0A0M5IX66</accession>
<reference evidence="2 3" key="1">
    <citation type="submission" date="2015-08" db="EMBL/GenBank/DDBJ databases">
        <title>Ancestral chromatin configuration constrains chromatin evolution on differentiating sex chromosomes in Drosophila.</title>
        <authorList>
            <person name="Zhou Q."/>
            <person name="Bachtrog D."/>
        </authorList>
    </citation>
    <scope>NUCLEOTIDE SEQUENCE [LARGE SCALE GENOMIC DNA]</scope>
    <source>
        <tissue evidence="2">Whole larvae</tissue>
    </source>
</reference>
<proteinExistence type="predicted"/>
<evidence type="ECO:0000256" key="1">
    <source>
        <dbReference type="SAM" id="MobiDB-lite"/>
    </source>
</evidence>
<dbReference type="OMA" id="IMVWPSQ"/>
<gene>
    <name evidence="2" type="ORF">Dbus_chr2Rg440</name>
</gene>